<evidence type="ECO:0000256" key="8">
    <source>
        <dbReference type="ARBA" id="ARBA00022960"/>
    </source>
</evidence>
<evidence type="ECO:0000256" key="1">
    <source>
        <dbReference type="ARBA" id="ARBA00004651"/>
    </source>
</evidence>
<dbReference type="GO" id="GO:0005886">
    <property type="term" value="C:plasma membrane"/>
    <property type="evidence" value="ECO:0007669"/>
    <property type="project" value="UniProtKB-SubCell"/>
</dbReference>
<feature type="transmembrane region" description="Helical" evidence="17">
    <location>
        <begin position="124"/>
        <end position="141"/>
    </location>
</feature>
<dbReference type="InterPro" id="IPR013437">
    <property type="entry name" value="FtsW"/>
</dbReference>
<evidence type="ECO:0000256" key="17">
    <source>
        <dbReference type="SAM" id="Phobius"/>
    </source>
</evidence>
<evidence type="ECO:0000256" key="15">
    <source>
        <dbReference type="ARBA" id="ARBA00044770"/>
    </source>
</evidence>
<dbReference type="GO" id="GO:0008955">
    <property type="term" value="F:peptidoglycan glycosyltransferase activity"/>
    <property type="evidence" value="ECO:0007669"/>
    <property type="project" value="UniProtKB-EC"/>
</dbReference>
<evidence type="ECO:0000256" key="4">
    <source>
        <dbReference type="ARBA" id="ARBA00022618"/>
    </source>
</evidence>
<name>A0A381S8T8_9ZZZZ</name>
<feature type="transmembrane region" description="Helical" evidence="17">
    <location>
        <begin position="234"/>
        <end position="257"/>
    </location>
</feature>
<keyword evidence="6" id="KW-0808">Transferase</keyword>
<dbReference type="EMBL" id="UINC01002732">
    <property type="protein sequence ID" value="SUZ99728.1"/>
    <property type="molecule type" value="Genomic_DNA"/>
</dbReference>
<dbReference type="GO" id="GO:0051301">
    <property type="term" value="P:cell division"/>
    <property type="evidence" value="ECO:0007669"/>
    <property type="project" value="UniProtKB-KW"/>
</dbReference>
<keyword evidence="5" id="KW-0328">Glycosyltransferase</keyword>
<feature type="transmembrane region" description="Helical" evidence="17">
    <location>
        <begin position="7"/>
        <end position="26"/>
    </location>
</feature>
<evidence type="ECO:0000256" key="13">
    <source>
        <dbReference type="ARBA" id="ARBA00023316"/>
    </source>
</evidence>
<feature type="transmembrane region" description="Helical" evidence="17">
    <location>
        <begin position="297"/>
        <end position="319"/>
    </location>
</feature>
<keyword evidence="13" id="KW-0961">Cell wall biogenesis/degradation</keyword>
<evidence type="ECO:0000256" key="6">
    <source>
        <dbReference type="ARBA" id="ARBA00022679"/>
    </source>
</evidence>
<evidence type="ECO:0000256" key="2">
    <source>
        <dbReference type="ARBA" id="ARBA00004752"/>
    </source>
</evidence>
<evidence type="ECO:0000256" key="12">
    <source>
        <dbReference type="ARBA" id="ARBA00023306"/>
    </source>
</evidence>
<keyword evidence="10 17" id="KW-1133">Transmembrane helix</keyword>
<keyword evidence="11 17" id="KW-0472">Membrane</keyword>
<organism evidence="18">
    <name type="scientific">marine metagenome</name>
    <dbReference type="NCBI Taxonomy" id="408172"/>
    <lineage>
        <taxon>unclassified sequences</taxon>
        <taxon>metagenomes</taxon>
        <taxon>ecological metagenomes</taxon>
    </lineage>
</organism>
<dbReference type="GO" id="GO:0009252">
    <property type="term" value="P:peptidoglycan biosynthetic process"/>
    <property type="evidence" value="ECO:0007669"/>
    <property type="project" value="UniProtKB-KW"/>
</dbReference>
<gene>
    <name evidence="18" type="ORF">METZ01_LOCUS52582</name>
</gene>
<keyword evidence="9" id="KW-0573">Peptidoglycan synthesis</keyword>
<feature type="transmembrane region" description="Helical" evidence="17">
    <location>
        <begin position="264"/>
        <end position="285"/>
    </location>
</feature>
<dbReference type="NCBIfam" id="TIGR02614">
    <property type="entry name" value="ftsW"/>
    <property type="match status" value="1"/>
</dbReference>
<feature type="transmembrane region" description="Helical" evidence="17">
    <location>
        <begin position="186"/>
        <end position="205"/>
    </location>
</feature>
<evidence type="ECO:0000256" key="5">
    <source>
        <dbReference type="ARBA" id="ARBA00022676"/>
    </source>
</evidence>
<comment type="pathway">
    <text evidence="2">Cell wall biogenesis; peptidoglycan biosynthesis.</text>
</comment>
<dbReference type="PANTHER" id="PTHR30474">
    <property type="entry name" value="CELL CYCLE PROTEIN"/>
    <property type="match status" value="1"/>
</dbReference>
<protein>
    <recommendedName>
        <fullName evidence="15">peptidoglycan glycosyltransferase</fullName>
        <ecNumber evidence="15">2.4.99.28</ecNumber>
    </recommendedName>
    <alternativeName>
        <fullName evidence="14">Peptidoglycan polymerase</fullName>
    </alternativeName>
</protein>
<evidence type="ECO:0000256" key="9">
    <source>
        <dbReference type="ARBA" id="ARBA00022984"/>
    </source>
</evidence>
<feature type="transmembrane region" description="Helical" evidence="17">
    <location>
        <begin position="100"/>
        <end position="118"/>
    </location>
</feature>
<comment type="subcellular location">
    <subcellularLocation>
        <location evidence="1">Cell membrane</location>
        <topology evidence="1">Multi-pass membrane protein</topology>
    </subcellularLocation>
</comment>
<evidence type="ECO:0000256" key="3">
    <source>
        <dbReference type="ARBA" id="ARBA00022475"/>
    </source>
</evidence>
<dbReference type="GO" id="GO:0032153">
    <property type="term" value="C:cell division site"/>
    <property type="evidence" value="ECO:0007669"/>
    <property type="project" value="TreeGrafter"/>
</dbReference>
<proteinExistence type="predicted"/>
<keyword evidence="4" id="KW-0132">Cell division</keyword>
<keyword evidence="3" id="KW-1003">Cell membrane</keyword>
<dbReference type="Pfam" id="PF01098">
    <property type="entry name" value="FTSW_RODA_SPOVE"/>
    <property type="match status" value="1"/>
</dbReference>
<evidence type="ECO:0000256" key="16">
    <source>
        <dbReference type="ARBA" id="ARBA00049902"/>
    </source>
</evidence>
<dbReference type="GO" id="GO:0015648">
    <property type="term" value="F:lipid-linked peptidoglycan transporter activity"/>
    <property type="evidence" value="ECO:0007669"/>
    <property type="project" value="TreeGrafter"/>
</dbReference>
<evidence type="ECO:0000313" key="18">
    <source>
        <dbReference type="EMBL" id="SUZ99728.1"/>
    </source>
</evidence>
<dbReference type="PANTHER" id="PTHR30474:SF2">
    <property type="entry name" value="PEPTIDOGLYCAN GLYCOSYLTRANSFERASE FTSW-RELATED"/>
    <property type="match status" value="1"/>
</dbReference>
<dbReference type="EC" id="2.4.99.28" evidence="15"/>
<sequence length="323" mass="34544">WHHLKRQVLWFLIGLISMATMIRIDYRRLRPLAVPGLFVCIGLLVLVLIPGLGLRTNGSARWLDLGVASLQPSEFLKLALVLYCADLLSRRKRPLTEKRLTLYPIMGMVGVIGVLLMMEPDLGTSMIVGAIAVAMLFFAGLRLRLLALLVGGGAIGAFGLAMSAGYRRKRLFSMLDPWTDPLDTGWQAIQSGVAISNGGLFGIGLGASRAKWGFLPFAHTDFIYAIIAEEFGLVGAGLVIVGFLVIGLVGLSTALHAPDPFGQLLAAGITTWILIQAFVNIGAVLGRLPITGVPLPFVSFGGSSLIATMIAFGILLNIARQTP</sequence>
<keyword evidence="12" id="KW-0131">Cell cycle</keyword>
<dbReference type="GO" id="GO:0071555">
    <property type="term" value="P:cell wall organization"/>
    <property type="evidence" value="ECO:0007669"/>
    <property type="project" value="UniProtKB-KW"/>
</dbReference>
<evidence type="ECO:0000256" key="7">
    <source>
        <dbReference type="ARBA" id="ARBA00022692"/>
    </source>
</evidence>
<feature type="transmembrane region" description="Helical" evidence="17">
    <location>
        <begin position="146"/>
        <end position="166"/>
    </location>
</feature>
<dbReference type="AlphaFoldDB" id="A0A381S8T8"/>
<keyword evidence="7 17" id="KW-0812">Transmembrane</keyword>
<accession>A0A381S8T8</accession>
<evidence type="ECO:0000256" key="11">
    <source>
        <dbReference type="ARBA" id="ARBA00023136"/>
    </source>
</evidence>
<dbReference type="InterPro" id="IPR001182">
    <property type="entry name" value="FtsW/RodA"/>
</dbReference>
<feature type="non-terminal residue" evidence="18">
    <location>
        <position position="1"/>
    </location>
</feature>
<evidence type="ECO:0000256" key="14">
    <source>
        <dbReference type="ARBA" id="ARBA00032370"/>
    </source>
</evidence>
<comment type="catalytic activity">
    <reaction evidence="16">
        <text>[GlcNAc-(1-&gt;4)-Mur2Ac(oyl-L-Ala-gamma-D-Glu-L-Lys-D-Ala-D-Ala)](n)-di-trans,octa-cis-undecaprenyl diphosphate + beta-D-GlcNAc-(1-&gt;4)-Mur2Ac(oyl-L-Ala-gamma-D-Glu-L-Lys-D-Ala-D-Ala)-di-trans,octa-cis-undecaprenyl diphosphate = [GlcNAc-(1-&gt;4)-Mur2Ac(oyl-L-Ala-gamma-D-Glu-L-Lys-D-Ala-D-Ala)](n+1)-di-trans,octa-cis-undecaprenyl diphosphate + di-trans,octa-cis-undecaprenyl diphosphate + H(+)</text>
        <dbReference type="Rhea" id="RHEA:23708"/>
        <dbReference type="Rhea" id="RHEA-COMP:9602"/>
        <dbReference type="Rhea" id="RHEA-COMP:9603"/>
        <dbReference type="ChEBI" id="CHEBI:15378"/>
        <dbReference type="ChEBI" id="CHEBI:58405"/>
        <dbReference type="ChEBI" id="CHEBI:60033"/>
        <dbReference type="ChEBI" id="CHEBI:78435"/>
        <dbReference type="EC" id="2.4.99.28"/>
    </reaction>
</comment>
<keyword evidence="8" id="KW-0133">Cell shape</keyword>
<feature type="transmembrane region" description="Helical" evidence="17">
    <location>
        <begin position="32"/>
        <end position="54"/>
    </location>
</feature>
<dbReference type="GO" id="GO:0008360">
    <property type="term" value="P:regulation of cell shape"/>
    <property type="evidence" value="ECO:0007669"/>
    <property type="project" value="UniProtKB-KW"/>
</dbReference>
<reference evidence="18" key="1">
    <citation type="submission" date="2018-05" db="EMBL/GenBank/DDBJ databases">
        <authorList>
            <person name="Lanie J.A."/>
            <person name="Ng W.-L."/>
            <person name="Kazmierczak K.M."/>
            <person name="Andrzejewski T.M."/>
            <person name="Davidsen T.M."/>
            <person name="Wayne K.J."/>
            <person name="Tettelin H."/>
            <person name="Glass J.I."/>
            <person name="Rusch D."/>
            <person name="Podicherti R."/>
            <person name="Tsui H.-C.T."/>
            <person name="Winkler M.E."/>
        </authorList>
    </citation>
    <scope>NUCLEOTIDE SEQUENCE</scope>
</reference>
<evidence type="ECO:0000256" key="10">
    <source>
        <dbReference type="ARBA" id="ARBA00022989"/>
    </source>
</evidence>